<evidence type="ECO:0000256" key="1">
    <source>
        <dbReference type="SAM" id="MobiDB-lite"/>
    </source>
</evidence>
<organism evidence="3 4">
    <name type="scientific">Corynascus novoguineensis</name>
    <dbReference type="NCBI Taxonomy" id="1126955"/>
    <lineage>
        <taxon>Eukaryota</taxon>
        <taxon>Fungi</taxon>
        <taxon>Dikarya</taxon>
        <taxon>Ascomycota</taxon>
        <taxon>Pezizomycotina</taxon>
        <taxon>Sordariomycetes</taxon>
        <taxon>Sordariomycetidae</taxon>
        <taxon>Sordariales</taxon>
        <taxon>Chaetomiaceae</taxon>
        <taxon>Corynascus</taxon>
    </lineage>
</organism>
<comment type="caution">
    <text evidence="3">The sequence shown here is derived from an EMBL/GenBank/DDBJ whole genome shotgun (WGS) entry which is preliminary data.</text>
</comment>
<keyword evidence="2" id="KW-0812">Transmembrane</keyword>
<dbReference type="AlphaFoldDB" id="A0AAN7CPV6"/>
<feature type="transmembrane region" description="Helical" evidence="2">
    <location>
        <begin position="20"/>
        <end position="42"/>
    </location>
</feature>
<sequence length="154" mass="16585">MRFLALIDQMGDIDQSWGGGLVLLWIFAETNLFVICGTLPTVRPMLNYIAPRIFGSTAGKSTAYTRDRGHGNSRSQAALRSGSKKATVGREYMRFDDDIMYPLETVVAVEGGDGSGSDGGDRHGGDNSSKTAILRGQPAIMQTKTATVTYTSQD</sequence>
<reference evidence="3" key="1">
    <citation type="journal article" date="2023" name="Mol. Phylogenet. Evol.">
        <title>Genome-scale phylogeny and comparative genomics of the fungal order Sordariales.</title>
        <authorList>
            <person name="Hensen N."/>
            <person name="Bonometti L."/>
            <person name="Westerberg I."/>
            <person name="Brannstrom I.O."/>
            <person name="Guillou S."/>
            <person name="Cros-Aarteil S."/>
            <person name="Calhoun S."/>
            <person name="Haridas S."/>
            <person name="Kuo A."/>
            <person name="Mondo S."/>
            <person name="Pangilinan J."/>
            <person name="Riley R."/>
            <person name="LaButti K."/>
            <person name="Andreopoulos B."/>
            <person name="Lipzen A."/>
            <person name="Chen C."/>
            <person name="Yan M."/>
            <person name="Daum C."/>
            <person name="Ng V."/>
            <person name="Clum A."/>
            <person name="Steindorff A."/>
            <person name="Ohm R.A."/>
            <person name="Martin F."/>
            <person name="Silar P."/>
            <person name="Natvig D.O."/>
            <person name="Lalanne C."/>
            <person name="Gautier V."/>
            <person name="Ament-Velasquez S.L."/>
            <person name="Kruys A."/>
            <person name="Hutchinson M.I."/>
            <person name="Powell A.J."/>
            <person name="Barry K."/>
            <person name="Miller A.N."/>
            <person name="Grigoriev I.V."/>
            <person name="Debuchy R."/>
            <person name="Gladieux P."/>
            <person name="Hiltunen Thoren M."/>
            <person name="Johannesson H."/>
        </authorList>
    </citation>
    <scope>NUCLEOTIDE SEQUENCE</scope>
    <source>
        <strain evidence="3">CBS 359.72</strain>
    </source>
</reference>
<dbReference type="EMBL" id="MU857693">
    <property type="protein sequence ID" value="KAK4245710.1"/>
    <property type="molecule type" value="Genomic_DNA"/>
</dbReference>
<feature type="region of interest" description="Disordered" evidence="1">
    <location>
        <begin position="64"/>
        <end position="83"/>
    </location>
</feature>
<name>A0AAN7CPV6_9PEZI</name>
<gene>
    <name evidence="3" type="ORF">C7999DRAFT_33925</name>
</gene>
<dbReference type="Proteomes" id="UP001303647">
    <property type="component" value="Unassembled WGS sequence"/>
</dbReference>
<protein>
    <submittedName>
        <fullName evidence="3">Uncharacterized protein</fullName>
    </submittedName>
</protein>
<keyword evidence="2" id="KW-1133">Transmembrane helix</keyword>
<accession>A0AAN7CPV6</accession>
<evidence type="ECO:0000256" key="2">
    <source>
        <dbReference type="SAM" id="Phobius"/>
    </source>
</evidence>
<keyword evidence="2" id="KW-0472">Membrane</keyword>
<evidence type="ECO:0000313" key="3">
    <source>
        <dbReference type="EMBL" id="KAK4245710.1"/>
    </source>
</evidence>
<proteinExistence type="predicted"/>
<evidence type="ECO:0000313" key="4">
    <source>
        <dbReference type="Proteomes" id="UP001303647"/>
    </source>
</evidence>
<keyword evidence="4" id="KW-1185">Reference proteome</keyword>
<feature type="region of interest" description="Disordered" evidence="1">
    <location>
        <begin position="111"/>
        <end position="131"/>
    </location>
</feature>
<reference evidence="3" key="2">
    <citation type="submission" date="2023-05" db="EMBL/GenBank/DDBJ databases">
        <authorList>
            <consortium name="Lawrence Berkeley National Laboratory"/>
            <person name="Steindorff A."/>
            <person name="Hensen N."/>
            <person name="Bonometti L."/>
            <person name="Westerberg I."/>
            <person name="Brannstrom I.O."/>
            <person name="Guillou S."/>
            <person name="Cros-Aarteil S."/>
            <person name="Calhoun S."/>
            <person name="Haridas S."/>
            <person name="Kuo A."/>
            <person name="Mondo S."/>
            <person name="Pangilinan J."/>
            <person name="Riley R."/>
            <person name="Labutti K."/>
            <person name="Andreopoulos B."/>
            <person name="Lipzen A."/>
            <person name="Chen C."/>
            <person name="Yanf M."/>
            <person name="Daum C."/>
            <person name="Ng V."/>
            <person name="Clum A."/>
            <person name="Ohm R."/>
            <person name="Martin F."/>
            <person name="Silar P."/>
            <person name="Natvig D."/>
            <person name="Lalanne C."/>
            <person name="Gautier V."/>
            <person name="Ament-Velasquez S.L."/>
            <person name="Kruys A."/>
            <person name="Hutchinson M.I."/>
            <person name="Powell A.J."/>
            <person name="Barry K."/>
            <person name="Miller A.N."/>
            <person name="Grigoriev I.V."/>
            <person name="Debuchy R."/>
            <person name="Gladieux P."/>
            <person name="Thoren M.H."/>
            <person name="Johannesson H."/>
        </authorList>
    </citation>
    <scope>NUCLEOTIDE SEQUENCE</scope>
    <source>
        <strain evidence="3">CBS 359.72</strain>
    </source>
</reference>